<dbReference type="GO" id="GO:0042254">
    <property type="term" value="P:ribosome biogenesis"/>
    <property type="evidence" value="ECO:0007669"/>
    <property type="project" value="TreeGrafter"/>
</dbReference>
<gene>
    <name evidence="3" type="ORF">P154DRAFT_193063</name>
</gene>
<dbReference type="FunFam" id="3.40.50.300:FF:002838">
    <property type="entry name" value="Uncharacterized ATPase YjoB"/>
    <property type="match status" value="1"/>
</dbReference>
<dbReference type="InterPro" id="IPR003959">
    <property type="entry name" value="ATPase_AAA_core"/>
</dbReference>
<dbReference type="CDD" id="cd19481">
    <property type="entry name" value="RecA-like_protease"/>
    <property type="match status" value="1"/>
</dbReference>
<organism evidence="3 4">
    <name type="scientific">Amniculicola lignicola CBS 123094</name>
    <dbReference type="NCBI Taxonomy" id="1392246"/>
    <lineage>
        <taxon>Eukaryota</taxon>
        <taxon>Fungi</taxon>
        <taxon>Dikarya</taxon>
        <taxon>Ascomycota</taxon>
        <taxon>Pezizomycotina</taxon>
        <taxon>Dothideomycetes</taxon>
        <taxon>Pleosporomycetidae</taxon>
        <taxon>Pleosporales</taxon>
        <taxon>Amniculicolaceae</taxon>
        <taxon>Amniculicola</taxon>
    </lineage>
</organism>
<evidence type="ECO:0000256" key="1">
    <source>
        <dbReference type="SAM" id="MobiDB-lite"/>
    </source>
</evidence>
<dbReference type="GO" id="GO:0005524">
    <property type="term" value="F:ATP binding"/>
    <property type="evidence" value="ECO:0007669"/>
    <property type="project" value="InterPro"/>
</dbReference>
<dbReference type="InterPro" id="IPR027417">
    <property type="entry name" value="P-loop_NTPase"/>
</dbReference>
<keyword evidence="3" id="KW-0378">Hydrolase</keyword>
<reference evidence="3" key="1">
    <citation type="journal article" date="2020" name="Stud. Mycol.">
        <title>101 Dothideomycetes genomes: a test case for predicting lifestyles and emergence of pathogens.</title>
        <authorList>
            <person name="Haridas S."/>
            <person name="Albert R."/>
            <person name="Binder M."/>
            <person name="Bloem J."/>
            <person name="Labutti K."/>
            <person name="Salamov A."/>
            <person name="Andreopoulos B."/>
            <person name="Baker S."/>
            <person name="Barry K."/>
            <person name="Bills G."/>
            <person name="Bluhm B."/>
            <person name="Cannon C."/>
            <person name="Castanera R."/>
            <person name="Culley D."/>
            <person name="Daum C."/>
            <person name="Ezra D."/>
            <person name="Gonzalez J."/>
            <person name="Henrissat B."/>
            <person name="Kuo A."/>
            <person name="Liang C."/>
            <person name="Lipzen A."/>
            <person name="Lutzoni F."/>
            <person name="Magnuson J."/>
            <person name="Mondo S."/>
            <person name="Nolan M."/>
            <person name="Ohm R."/>
            <person name="Pangilinan J."/>
            <person name="Park H.-J."/>
            <person name="Ramirez L."/>
            <person name="Alfaro M."/>
            <person name="Sun H."/>
            <person name="Tritt A."/>
            <person name="Yoshinaga Y."/>
            <person name="Zwiers L.-H."/>
            <person name="Turgeon B."/>
            <person name="Goodwin S."/>
            <person name="Spatafora J."/>
            <person name="Crous P."/>
            <person name="Grigoriev I."/>
        </authorList>
    </citation>
    <scope>NUCLEOTIDE SEQUENCE</scope>
    <source>
        <strain evidence="3">CBS 123094</strain>
    </source>
</reference>
<accession>A0A6A5WNQ2</accession>
<evidence type="ECO:0000259" key="2">
    <source>
        <dbReference type="Pfam" id="PF00004"/>
    </source>
</evidence>
<dbReference type="GO" id="GO:1990275">
    <property type="term" value="F:preribosome binding"/>
    <property type="evidence" value="ECO:0007669"/>
    <property type="project" value="TreeGrafter"/>
</dbReference>
<feature type="region of interest" description="Disordered" evidence="1">
    <location>
        <begin position="604"/>
        <end position="623"/>
    </location>
</feature>
<evidence type="ECO:0000313" key="4">
    <source>
        <dbReference type="Proteomes" id="UP000799779"/>
    </source>
</evidence>
<dbReference type="GO" id="GO:0005634">
    <property type="term" value="C:nucleus"/>
    <property type="evidence" value="ECO:0007669"/>
    <property type="project" value="TreeGrafter"/>
</dbReference>
<evidence type="ECO:0000313" key="3">
    <source>
        <dbReference type="EMBL" id="KAF2000695.1"/>
    </source>
</evidence>
<dbReference type="Proteomes" id="UP000799779">
    <property type="component" value="Unassembled WGS sequence"/>
</dbReference>
<feature type="region of interest" description="Disordered" evidence="1">
    <location>
        <begin position="472"/>
        <end position="500"/>
    </location>
</feature>
<dbReference type="SUPFAM" id="SSF52540">
    <property type="entry name" value="P-loop containing nucleoside triphosphate hydrolases"/>
    <property type="match status" value="1"/>
</dbReference>
<dbReference type="InterPro" id="IPR050168">
    <property type="entry name" value="AAA_ATPase_domain"/>
</dbReference>
<proteinExistence type="predicted"/>
<dbReference type="GO" id="GO:0003723">
    <property type="term" value="F:RNA binding"/>
    <property type="evidence" value="ECO:0007669"/>
    <property type="project" value="TreeGrafter"/>
</dbReference>
<protein>
    <submittedName>
        <fullName evidence="3">P-loop containing nucleoside triphosphate hydrolase protein</fullName>
    </submittedName>
</protein>
<dbReference type="OrthoDB" id="2115716at2759"/>
<dbReference type="EMBL" id="ML977587">
    <property type="protein sequence ID" value="KAF2000695.1"/>
    <property type="molecule type" value="Genomic_DNA"/>
</dbReference>
<dbReference type="PANTHER" id="PTHR23077">
    <property type="entry name" value="AAA-FAMILY ATPASE"/>
    <property type="match status" value="1"/>
</dbReference>
<dbReference type="Gene3D" id="3.40.50.300">
    <property type="entry name" value="P-loop containing nucleotide triphosphate hydrolases"/>
    <property type="match status" value="1"/>
</dbReference>
<feature type="compositionally biased region" description="Basic and acidic residues" evidence="1">
    <location>
        <begin position="604"/>
        <end position="616"/>
    </location>
</feature>
<feature type="domain" description="ATPase AAA-type core" evidence="2">
    <location>
        <begin position="231"/>
        <end position="356"/>
    </location>
</feature>
<dbReference type="PANTHER" id="PTHR23077:SF132">
    <property type="entry name" value="ATP-DEPENDENT ZN PROTEASE"/>
    <property type="match status" value="1"/>
</dbReference>
<sequence length="623" mass="71036">MTGNKGPLRSHEDSTSREYIYHSSGQRVDTDIIVTEALRKQYPDLDLIVSPQGRLNLIAYASAGFATAVPLDDDANDKIYGSSLKWRSYLPPPRRLDHGAGAIVEQVFFGKFLYKWNDTEFLMYIANGRDGVASYPDITNHYILTRETHKVDQLIKEATLWGTQLHNEVWVFDQGWWQKSAELYNSVKKSNWDDVILEEGMKKAIIADVDNFFDGKATYDKLKVPWKRGIIYYGPPGNGKTISIKAMMHALYERGAKDNNLTVPTLYVRTLASFAGPEYSLHAIFQKAREEAPCYLVFEDLDSIVSDYVRSYFLNEVDGLKSNDGILMVGSTNHLDRLDPGISKRPSRFDRKYYFPNPDFEQRVAYAQFWQGKLKDNEEVKFPDELCPAIAKITDKFSFAYMQEAFIASLLAIARRQDNPEARRWAGPEAQEEEEERVHLLGGNDTDADLDDLVLWQEIQKQVKLLKEEMDKKKVEEPPQPPPHLHQPATQPGYQPVKSKAQRKSVRKVDWWLGQDLHDAVEAMEGKPYASSGLPPMPASVPFAPQHPPAPPLHEDPTRGKEALLRMYNDLMPSLQRAVFDEYQRGAWGMEASQHEDWGAHLRERAPDSEKIEAMERALGGRA</sequence>
<dbReference type="AlphaFoldDB" id="A0A6A5WNQ2"/>
<dbReference type="Pfam" id="PF00004">
    <property type="entry name" value="AAA"/>
    <property type="match status" value="1"/>
</dbReference>
<name>A0A6A5WNQ2_9PLEO</name>
<dbReference type="GO" id="GO:0016887">
    <property type="term" value="F:ATP hydrolysis activity"/>
    <property type="evidence" value="ECO:0007669"/>
    <property type="project" value="InterPro"/>
</dbReference>
<keyword evidence="4" id="KW-1185">Reference proteome</keyword>